<accession>A0A158M9V1</accession>
<organism evidence="2 3">
    <name type="scientific">Bordetella holmesii CDC-H585-BH</name>
    <dbReference type="NCBI Taxonomy" id="1331206"/>
    <lineage>
        <taxon>Bacteria</taxon>
        <taxon>Pseudomonadati</taxon>
        <taxon>Pseudomonadota</taxon>
        <taxon>Betaproteobacteria</taxon>
        <taxon>Burkholderiales</taxon>
        <taxon>Alcaligenaceae</taxon>
        <taxon>Bordetella</taxon>
    </lineage>
</organism>
<dbReference type="AlphaFoldDB" id="A0A158M9V1"/>
<dbReference type="GO" id="GO:0016740">
    <property type="term" value="F:transferase activity"/>
    <property type="evidence" value="ECO:0007669"/>
    <property type="project" value="UniProtKB-KW"/>
</dbReference>
<evidence type="ECO:0000313" key="3">
    <source>
        <dbReference type="Proteomes" id="UP000026682"/>
    </source>
</evidence>
<evidence type="ECO:0000313" key="2">
    <source>
        <dbReference type="EMBL" id="KAL00400.1"/>
    </source>
</evidence>
<proteinExistence type="predicted"/>
<protein>
    <submittedName>
        <fullName evidence="2">Putative N-acetyltransferase YedL</fullName>
    </submittedName>
</protein>
<dbReference type="STRING" id="35814.BBB42_08005"/>
<feature type="transmembrane region" description="Helical" evidence="1">
    <location>
        <begin position="82"/>
        <end position="110"/>
    </location>
</feature>
<reference evidence="2 3" key="1">
    <citation type="submission" date="2014-03" db="EMBL/GenBank/DDBJ databases">
        <title>Genome sequence of Bordetella holmseii.</title>
        <authorList>
            <person name="Harvill E."/>
            <person name="Goodfield L.L."/>
            <person name="Ivanov Y."/>
            <person name="Meyer J.A."/>
            <person name="Newth C."/>
            <person name="Cassiday P."/>
            <person name="Tondella M.L."/>
            <person name="Liao P."/>
            <person name="Zimmerman J."/>
            <person name="Meert K."/>
            <person name="Wessel D."/>
            <person name="Berger J."/>
            <person name="Dean J.M."/>
            <person name="Holubkov R."/>
            <person name="Burr J."/>
            <person name="Liu T."/>
            <person name="Brinkac L.M."/>
            <person name="Sanka R."/>
            <person name="Kim M."/>
            <person name="Losada L."/>
        </authorList>
    </citation>
    <scope>NUCLEOTIDE SEQUENCE [LARGE SCALE GENOMIC DNA]</scope>
    <source>
        <strain evidence="2 3">CDC-H585-BH</strain>
    </source>
</reference>
<keyword evidence="1" id="KW-1133">Transmembrane helix</keyword>
<evidence type="ECO:0000256" key="1">
    <source>
        <dbReference type="SAM" id="Phobius"/>
    </source>
</evidence>
<dbReference type="PATRIC" id="fig|1331206.3.peg.105"/>
<dbReference type="RefSeq" id="WP_005013556.1">
    <property type="nucleotide sequence ID" value="NZ_JFZZ01000006.1"/>
</dbReference>
<sequence>MSNPAVSGVFLLLGSAVRWAGWLNGIACLLLMSFSLGIIGSEVAPGDLSWPLACFLAGMAATGLAFVLFACARILVGGARLWLFWPVMLLALVCYGSSIAGFGAGCWLSLGGAVASSDDQYATT</sequence>
<gene>
    <name evidence="2" type="ORF">L497_0929</name>
</gene>
<dbReference type="EMBL" id="JFZZ01000006">
    <property type="protein sequence ID" value="KAL00400.1"/>
    <property type="molecule type" value="Genomic_DNA"/>
</dbReference>
<dbReference type="GeneID" id="93120229"/>
<feature type="transmembrane region" description="Helical" evidence="1">
    <location>
        <begin position="52"/>
        <end position="76"/>
    </location>
</feature>
<dbReference type="Proteomes" id="UP000026682">
    <property type="component" value="Unassembled WGS sequence"/>
</dbReference>
<keyword evidence="1" id="KW-0812">Transmembrane</keyword>
<keyword evidence="1" id="KW-0472">Membrane</keyword>
<feature type="transmembrane region" description="Helical" evidence="1">
    <location>
        <begin position="20"/>
        <end position="40"/>
    </location>
</feature>
<name>A0A158M9V1_9BORD</name>
<comment type="caution">
    <text evidence="2">The sequence shown here is derived from an EMBL/GenBank/DDBJ whole genome shotgun (WGS) entry which is preliminary data.</text>
</comment>
<keyword evidence="2" id="KW-0808">Transferase</keyword>